<proteinExistence type="predicted"/>
<keyword evidence="6" id="KW-1185">Reference proteome</keyword>
<evidence type="ECO:0000259" key="4">
    <source>
        <dbReference type="Pfam" id="PF07992"/>
    </source>
</evidence>
<evidence type="ECO:0000256" key="3">
    <source>
        <dbReference type="ARBA" id="ARBA00048132"/>
    </source>
</evidence>
<organism evidence="5 6">
    <name type="scientific">Longimycelium tulufanense</name>
    <dbReference type="NCBI Taxonomy" id="907463"/>
    <lineage>
        <taxon>Bacteria</taxon>
        <taxon>Bacillati</taxon>
        <taxon>Actinomycetota</taxon>
        <taxon>Actinomycetes</taxon>
        <taxon>Pseudonocardiales</taxon>
        <taxon>Pseudonocardiaceae</taxon>
        <taxon>Longimycelium</taxon>
    </lineage>
</organism>
<feature type="domain" description="FAD/NAD(P)-binding" evidence="4">
    <location>
        <begin position="7"/>
        <end position="286"/>
    </location>
</feature>
<keyword evidence="2" id="KW-0560">Oxidoreductase</keyword>
<evidence type="ECO:0000313" key="5">
    <source>
        <dbReference type="EMBL" id="GGM60642.1"/>
    </source>
</evidence>
<gene>
    <name evidence="5" type="primary">trxB</name>
    <name evidence="5" type="ORF">GCM10012275_34630</name>
</gene>
<comment type="catalytic activity">
    <reaction evidence="3">
        <text>[thioredoxin]-dithiol + NADP(+) = [thioredoxin]-disulfide + NADPH + H(+)</text>
        <dbReference type="Rhea" id="RHEA:20345"/>
        <dbReference type="Rhea" id="RHEA-COMP:10698"/>
        <dbReference type="Rhea" id="RHEA-COMP:10700"/>
        <dbReference type="ChEBI" id="CHEBI:15378"/>
        <dbReference type="ChEBI" id="CHEBI:29950"/>
        <dbReference type="ChEBI" id="CHEBI:50058"/>
        <dbReference type="ChEBI" id="CHEBI:57783"/>
        <dbReference type="ChEBI" id="CHEBI:58349"/>
        <dbReference type="EC" id="1.8.1.9"/>
    </reaction>
</comment>
<evidence type="ECO:0000313" key="6">
    <source>
        <dbReference type="Proteomes" id="UP000637578"/>
    </source>
</evidence>
<protein>
    <submittedName>
        <fullName evidence="5">Thioredoxin reductase</fullName>
    </submittedName>
</protein>
<name>A0A8J3FXA9_9PSEU</name>
<dbReference type="GO" id="GO:0004791">
    <property type="term" value="F:thioredoxin-disulfide reductase (NADPH) activity"/>
    <property type="evidence" value="ECO:0007669"/>
    <property type="project" value="UniProtKB-EC"/>
</dbReference>
<comment type="caution">
    <text evidence="5">The sequence shown here is derived from an EMBL/GenBank/DDBJ whole genome shotgun (WGS) entry which is preliminary data.</text>
</comment>
<dbReference type="InterPro" id="IPR050097">
    <property type="entry name" value="Ferredoxin-NADP_redctase_2"/>
</dbReference>
<dbReference type="AlphaFoldDB" id="A0A8J3FXA9"/>
<dbReference type="SUPFAM" id="SSF51905">
    <property type="entry name" value="FAD/NAD(P)-binding domain"/>
    <property type="match status" value="1"/>
</dbReference>
<dbReference type="Pfam" id="PF07992">
    <property type="entry name" value="Pyr_redox_2"/>
    <property type="match status" value="1"/>
</dbReference>
<dbReference type="InterPro" id="IPR023753">
    <property type="entry name" value="FAD/NAD-binding_dom"/>
</dbReference>
<evidence type="ECO:0000256" key="1">
    <source>
        <dbReference type="ARBA" id="ARBA00022630"/>
    </source>
</evidence>
<sequence>MVEAMEYDVVVVGGGTAGLAAGMMLARSRRRVVVVDAGEPRNAPAAHLHGFLSRDGMSPAELLEVGRGEVVRYGGELLEGRVRDVERLEERGFRIWLASGGELTTRGVLVATGLRDELPEIPGLRVRWGMDVLHCPYCHGYEVRDAPIGVVGGDNRPFTMHQASLVRQWSADVVFFPNRITVDAEERERLTARGIRIVEGEVARLVVDDGRLSGVELADGQVVSRTAVFVGPRFVPHDELLTELGCEIGENGWVAADAMGRTSVPGVWAAGNVVAEGAQAINAAGAGSLAAIGLNHYLLAADVEQAVADHRVAGERFSRA</sequence>
<dbReference type="Gene3D" id="3.50.50.60">
    <property type="entry name" value="FAD/NAD(P)-binding domain"/>
    <property type="match status" value="2"/>
</dbReference>
<dbReference type="EMBL" id="BMMK01000015">
    <property type="protein sequence ID" value="GGM60642.1"/>
    <property type="molecule type" value="Genomic_DNA"/>
</dbReference>
<keyword evidence="1" id="KW-0285">Flavoprotein</keyword>
<accession>A0A8J3FXA9</accession>
<reference evidence="5" key="2">
    <citation type="submission" date="2020-09" db="EMBL/GenBank/DDBJ databases">
        <authorList>
            <person name="Sun Q."/>
            <person name="Zhou Y."/>
        </authorList>
    </citation>
    <scope>NUCLEOTIDE SEQUENCE</scope>
    <source>
        <strain evidence="5">CGMCC 4.5737</strain>
    </source>
</reference>
<dbReference type="PANTHER" id="PTHR48105">
    <property type="entry name" value="THIOREDOXIN REDUCTASE 1-RELATED-RELATED"/>
    <property type="match status" value="1"/>
</dbReference>
<dbReference type="PRINTS" id="PR00469">
    <property type="entry name" value="PNDRDTASEII"/>
</dbReference>
<dbReference type="Proteomes" id="UP000637578">
    <property type="component" value="Unassembled WGS sequence"/>
</dbReference>
<dbReference type="PRINTS" id="PR00368">
    <property type="entry name" value="FADPNR"/>
</dbReference>
<dbReference type="InterPro" id="IPR036188">
    <property type="entry name" value="FAD/NAD-bd_sf"/>
</dbReference>
<reference evidence="5" key="1">
    <citation type="journal article" date="2014" name="Int. J. Syst. Evol. Microbiol.">
        <title>Complete genome sequence of Corynebacterium casei LMG S-19264T (=DSM 44701T), isolated from a smear-ripened cheese.</title>
        <authorList>
            <consortium name="US DOE Joint Genome Institute (JGI-PGF)"/>
            <person name="Walter F."/>
            <person name="Albersmeier A."/>
            <person name="Kalinowski J."/>
            <person name="Ruckert C."/>
        </authorList>
    </citation>
    <scope>NUCLEOTIDE SEQUENCE</scope>
    <source>
        <strain evidence="5">CGMCC 4.5737</strain>
    </source>
</reference>
<evidence type="ECO:0000256" key="2">
    <source>
        <dbReference type="ARBA" id="ARBA00023002"/>
    </source>
</evidence>